<comment type="caution">
    <text evidence="7">The sequence shown here is derived from an EMBL/GenBank/DDBJ whole genome shotgun (WGS) entry which is preliminary data.</text>
</comment>
<dbReference type="Pfam" id="PF03776">
    <property type="entry name" value="MinE"/>
    <property type="match status" value="1"/>
</dbReference>
<dbReference type="HAMAP" id="MF_00262">
    <property type="entry name" value="MinE"/>
    <property type="match status" value="1"/>
</dbReference>
<dbReference type="RefSeq" id="WP_037444760.1">
    <property type="nucleotide sequence ID" value="NZ_JPEO01000017.1"/>
</dbReference>
<evidence type="ECO:0000256" key="6">
    <source>
        <dbReference type="HAMAP-Rule" id="MF_00262"/>
    </source>
</evidence>
<gene>
    <name evidence="6" type="primary">minE</name>
    <name evidence="7" type="ORF">HR45_15900</name>
</gene>
<dbReference type="AlphaFoldDB" id="A0A094J983"/>
<keyword evidence="8" id="KW-1185">Reference proteome</keyword>
<dbReference type="GO" id="GO:0051301">
    <property type="term" value="P:cell division"/>
    <property type="evidence" value="ECO:0007669"/>
    <property type="project" value="UniProtKB-KW"/>
</dbReference>
<dbReference type="GO" id="GO:0042802">
    <property type="term" value="F:identical protein binding"/>
    <property type="evidence" value="ECO:0007669"/>
    <property type="project" value="UniProtKB-ARBA"/>
</dbReference>
<evidence type="ECO:0000256" key="5">
    <source>
        <dbReference type="ARBA" id="ARBA00025265"/>
    </source>
</evidence>
<dbReference type="InterPro" id="IPR005527">
    <property type="entry name" value="MinE"/>
</dbReference>
<dbReference type="EMBL" id="JPEO01000017">
    <property type="protein sequence ID" value="KFZ36465.1"/>
    <property type="molecule type" value="Genomic_DNA"/>
</dbReference>
<proteinExistence type="inferred from homology"/>
<protein>
    <recommendedName>
        <fullName evidence="2 6">Cell division topological specificity factor</fullName>
    </recommendedName>
</protein>
<dbReference type="InterPro" id="IPR036707">
    <property type="entry name" value="MinE_sf"/>
</dbReference>
<dbReference type="OrthoDB" id="9802655at2"/>
<evidence type="ECO:0000313" key="8">
    <source>
        <dbReference type="Proteomes" id="UP000029264"/>
    </source>
</evidence>
<evidence type="ECO:0000256" key="2">
    <source>
        <dbReference type="ARBA" id="ARBA00020112"/>
    </source>
</evidence>
<dbReference type="STRING" id="1515746.HR45_15900"/>
<dbReference type="GO" id="GO:0032955">
    <property type="term" value="P:regulation of division septum assembly"/>
    <property type="evidence" value="ECO:0007669"/>
    <property type="project" value="InterPro"/>
</dbReference>
<dbReference type="Proteomes" id="UP000029264">
    <property type="component" value="Unassembled WGS sequence"/>
</dbReference>
<accession>A0A094J983</accession>
<evidence type="ECO:0000313" key="7">
    <source>
        <dbReference type="EMBL" id="KFZ36465.1"/>
    </source>
</evidence>
<comment type="function">
    <text evidence="5 6">Prevents the cell division inhibition by proteins MinC and MinD at internal division sites while permitting inhibition at polar sites. This ensures cell division at the proper site by restricting the formation of a division septum at the midpoint of the long axis of the cell.</text>
</comment>
<evidence type="ECO:0000256" key="4">
    <source>
        <dbReference type="ARBA" id="ARBA00023306"/>
    </source>
</evidence>
<evidence type="ECO:0000256" key="1">
    <source>
        <dbReference type="ARBA" id="ARBA00008168"/>
    </source>
</evidence>
<name>A0A094J983_9GAMM</name>
<dbReference type="SUPFAM" id="SSF55229">
    <property type="entry name" value="Cell division protein MinE topological specificity domain"/>
    <property type="match status" value="1"/>
</dbReference>
<sequence length="85" mass="9833">MSLLDYFKSSKKSNTAATAKERLQIIVAHQRSQRGDPDYLPMMKQEIIEVIRKYVHVEEEQVSVAMDQNDDNLSVLELNITLPDR</sequence>
<keyword evidence="3 6" id="KW-0132">Cell division</keyword>
<evidence type="ECO:0000256" key="3">
    <source>
        <dbReference type="ARBA" id="ARBA00022618"/>
    </source>
</evidence>
<organism evidence="7 8">
    <name type="scientific">Shewanella mangrovi</name>
    <dbReference type="NCBI Taxonomy" id="1515746"/>
    <lineage>
        <taxon>Bacteria</taxon>
        <taxon>Pseudomonadati</taxon>
        <taxon>Pseudomonadota</taxon>
        <taxon>Gammaproteobacteria</taxon>
        <taxon>Alteromonadales</taxon>
        <taxon>Shewanellaceae</taxon>
        <taxon>Shewanella</taxon>
    </lineage>
</organism>
<keyword evidence="4 6" id="KW-0131">Cell cycle</keyword>
<dbReference type="NCBIfam" id="TIGR01215">
    <property type="entry name" value="minE"/>
    <property type="match status" value="1"/>
</dbReference>
<reference evidence="7 8" key="1">
    <citation type="submission" date="2014-06" db="EMBL/GenBank/DDBJ databases">
        <title>Shewanella sp. YQH10.</title>
        <authorList>
            <person name="Liu Y."/>
            <person name="Zeng R."/>
        </authorList>
    </citation>
    <scope>NUCLEOTIDE SEQUENCE [LARGE SCALE GENOMIC DNA]</scope>
    <source>
        <strain evidence="7 8">YQH10</strain>
    </source>
</reference>
<dbReference type="Gene3D" id="3.30.1070.10">
    <property type="entry name" value="Cell division topological specificity factor MinE"/>
    <property type="match status" value="1"/>
</dbReference>
<dbReference type="NCBIfam" id="NF001422">
    <property type="entry name" value="PRK00296.1"/>
    <property type="match status" value="1"/>
</dbReference>
<dbReference type="FunFam" id="3.30.1070.10:FF:000001">
    <property type="entry name" value="Cell division topological specificity factor"/>
    <property type="match status" value="1"/>
</dbReference>
<comment type="similarity">
    <text evidence="1 6">Belongs to the MinE family.</text>
</comment>
<dbReference type="eggNOG" id="COG0851">
    <property type="taxonomic scope" value="Bacteria"/>
</dbReference>